<dbReference type="Proteomes" id="UP000294919">
    <property type="component" value="Unassembled WGS sequence"/>
</dbReference>
<comment type="caution">
    <text evidence="1">The sequence shown here is derived from an EMBL/GenBank/DDBJ whole genome shotgun (WGS) entry which is preliminary data.</text>
</comment>
<accession>A0A4R2KBC3</accession>
<protein>
    <submittedName>
        <fullName evidence="1">Uncharacterized protein</fullName>
    </submittedName>
</protein>
<evidence type="ECO:0000313" key="2">
    <source>
        <dbReference type="Proteomes" id="UP000294919"/>
    </source>
</evidence>
<name>A0A4R2KBC3_9FIRM</name>
<dbReference type="RefSeq" id="WP_132247529.1">
    <property type="nucleotide sequence ID" value="NZ_SLWV01000031.1"/>
</dbReference>
<proteinExistence type="predicted"/>
<keyword evidence="2" id="KW-1185">Reference proteome</keyword>
<sequence>MDIMLQKLQMEMAIKEMVKMMPEQIQLCKLVAEQQKIYFDELVKQGFTENQALEIVKVHGIDTGRISKMNGTQNE</sequence>
<dbReference type="AlphaFoldDB" id="A0A4R2KBC3"/>
<dbReference type="EMBL" id="SLWV01000031">
    <property type="protein sequence ID" value="TCO69522.1"/>
    <property type="molecule type" value="Genomic_DNA"/>
</dbReference>
<organism evidence="1 2">
    <name type="scientific">Marinisporobacter balticus</name>
    <dbReference type="NCBI Taxonomy" id="2018667"/>
    <lineage>
        <taxon>Bacteria</taxon>
        <taxon>Bacillati</taxon>
        <taxon>Bacillota</taxon>
        <taxon>Clostridia</taxon>
        <taxon>Peptostreptococcales</taxon>
        <taxon>Thermotaleaceae</taxon>
        <taxon>Marinisporobacter</taxon>
    </lineage>
</organism>
<reference evidence="1 2" key="1">
    <citation type="submission" date="2019-03" db="EMBL/GenBank/DDBJ databases">
        <title>Genomic Encyclopedia of Type Strains, Phase IV (KMG-IV): sequencing the most valuable type-strain genomes for metagenomic binning, comparative biology and taxonomic classification.</title>
        <authorList>
            <person name="Goeker M."/>
        </authorList>
    </citation>
    <scope>NUCLEOTIDE SEQUENCE [LARGE SCALE GENOMIC DNA]</scope>
    <source>
        <strain evidence="1 2">DSM 102940</strain>
    </source>
</reference>
<evidence type="ECO:0000313" key="1">
    <source>
        <dbReference type="EMBL" id="TCO69522.1"/>
    </source>
</evidence>
<gene>
    <name evidence="1" type="ORF">EV214_13146</name>
</gene>
<dbReference type="OrthoDB" id="2991056at2"/>